<name>A0AA48K8L9_9BACT</name>
<dbReference type="Proteomes" id="UP001238179">
    <property type="component" value="Chromosome"/>
</dbReference>
<dbReference type="InterPro" id="IPR016962">
    <property type="entry name" value="Dehydrase_ECs4332_prd"/>
</dbReference>
<dbReference type="Gene3D" id="3.10.129.10">
    <property type="entry name" value="Hotdog Thioesterase"/>
    <property type="match status" value="1"/>
</dbReference>
<accession>A0AA48K8L9</accession>
<protein>
    <recommendedName>
        <fullName evidence="1">ApeI dehydratase-like domain-containing protein</fullName>
    </recommendedName>
</protein>
<sequence>MRFPASARVAPAGPEGSAAFALELDPELLGFQGHFPGNPILPGVVQVDWAIHFAEAAFGPLGAFRGLEHLKFTDIVRPGQALTLTLALDPARESLRFAFQDGDTRKACGIIHFQGNT</sequence>
<dbReference type="SUPFAM" id="SSF54637">
    <property type="entry name" value="Thioesterase/thiol ester dehydrase-isomerase"/>
    <property type="match status" value="1"/>
</dbReference>
<feature type="domain" description="ApeI dehydratase-like" evidence="1">
    <location>
        <begin position="16"/>
        <end position="106"/>
    </location>
</feature>
<evidence type="ECO:0000313" key="3">
    <source>
        <dbReference type="Proteomes" id="UP001238179"/>
    </source>
</evidence>
<dbReference type="InterPro" id="IPR054545">
    <property type="entry name" value="ApeI-like"/>
</dbReference>
<proteinExistence type="predicted"/>
<reference evidence="3" key="1">
    <citation type="journal article" date="2023" name="Int. J. Syst. Evol. Microbiol.">
        <title>Mesoterricola silvestris gen. nov., sp. nov., Mesoterricola sediminis sp. nov., Geothrix oryzae sp. nov., Geothrix edaphica sp. nov., Geothrix rubra sp. nov., and Geothrix limicola sp. nov., six novel members of Acidobacteriota isolated from soils.</title>
        <authorList>
            <person name="Itoh H."/>
            <person name="Sugisawa Y."/>
            <person name="Mise K."/>
            <person name="Xu Z."/>
            <person name="Kuniyasu M."/>
            <person name="Ushijima N."/>
            <person name="Kawano K."/>
            <person name="Kobayashi E."/>
            <person name="Shiratori Y."/>
            <person name="Masuda Y."/>
            <person name="Senoo K."/>
        </authorList>
    </citation>
    <scope>NUCLEOTIDE SEQUENCE [LARGE SCALE GENOMIC DNA]</scope>
    <source>
        <strain evidence="3">W79</strain>
    </source>
</reference>
<dbReference type="EMBL" id="AP027080">
    <property type="protein sequence ID" value="BDU71452.1"/>
    <property type="molecule type" value="Genomic_DNA"/>
</dbReference>
<dbReference type="AlphaFoldDB" id="A0AA48K8L9"/>
<dbReference type="RefSeq" id="WP_316414342.1">
    <property type="nucleotide sequence ID" value="NZ_AP027080.1"/>
</dbReference>
<dbReference type="KEGG" id="msil:METEAL_06260"/>
<dbReference type="InterPro" id="IPR029069">
    <property type="entry name" value="HotDog_dom_sf"/>
</dbReference>
<keyword evidence="3" id="KW-1185">Reference proteome</keyword>
<dbReference type="Pfam" id="PF22818">
    <property type="entry name" value="ApeI-like"/>
    <property type="match status" value="1"/>
</dbReference>
<gene>
    <name evidence="2" type="ORF">METEAL_06260</name>
</gene>
<dbReference type="PIRSF" id="PIRSF030962">
    <property type="entry name" value="Dehydrase_ECs4332_prd"/>
    <property type="match status" value="1"/>
</dbReference>
<organism evidence="2 3">
    <name type="scientific">Mesoterricola silvestris</name>
    <dbReference type="NCBI Taxonomy" id="2927979"/>
    <lineage>
        <taxon>Bacteria</taxon>
        <taxon>Pseudomonadati</taxon>
        <taxon>Acidobacteriota</taxon>
        <taxon>Holophagae</taxon>
        <taxon>Holophagales</taxon>
        <taxon>Holophagaceae</taxon>
        <taxon>Mesoterricola</taxon>
    </lineage>
</organism>
<evidence type="ECO:0000259" key="1">
    <source>
        <dbReference type="Pfam" id="PF22818"/>
    </source>
</evidence>
<evidence type="ECO:0000313" key="2">
    <source>
        <dbReference type="EMBL" id="BDU71452.1"/>
    </source>
</evidence>